<dbReference type="Proteomes" id="UP000030671">
    <property type="component" value="Unassembled WGS sequence"/>
</dbReference>
<accession>W4JU32</accession>
<name>W4JU32_HETIT</name>
<proteinExistence type="predicted"/>
<dbReference type="GeneID" id="20668512"/>
<dbReference type="InParanoid" id="W4JU32"/>
<organism evidence="1 2">
    <name type="scientific">Heterobasidion irregulare (strain TC 32-1)</name>
    <dbReference type="NCBI Taxonomy" id="747525"/>
    <lineage>
        <taxon>Eukaryota</taxon>
        <taxon>Fungi</taxon>
        <taxon>Dikarya</taxon>
        <taxon>Basidiomycota</taxon>
        <taxon>Agaricomycotina</taxon>
        <taxon>Agaricomycetes</taxon>
        <taxon>Russulales</taxon>
        <taxon>Bondarzewiaceae</taxon>
        <taxon>Heterobasidion</taxon>
        <taxon>Heterobasidion annosum species complex</taxon>
    </lineage>
</organism>
<dbReference type="HOGENOM" id="CLU_3032618_0_0_1"/>
<dbReference type="EMBL" id="KI925464">
    <property type="protein sequence ID" value="ETW76376.1"/>
    <property type="molecule type" value="Genomic_DNA"/>
</dbReference>
<sequence>MPRFFCRRLLPFTPIFIGRLMQFQRLFVVSSSENTSAQSRLMHAIFSFPLDTSFP</sequence>
<gene>
    <name evidence="1" type="ORF">HETIRDRAFT_174450</name>
</gene>
<evidence type="ECO:0000313" key="2">
    <source>
        <dbReference type="Proteomes" id="UP000030671"/>
    </source>
</evidence>
<keyword evidence="2" id="KW-1185">Reference proteome</keyword>
<dbReference type="KEGG" id="hir:HETIRDRAFT_174450"/>
<reference evidence="1 2" key="1">
    <citation type="journal article" date="2012" name="New Phytol.">
        <title>Insight into trade-off between wood decay and parasitism from the genome of a fungal forest pathogen.</title>
        <authorList>
            <person name="Olson A."/>
            <person name="Aerts A."/>
            <person name="Asiegbu F."/>
            <person name="Belbahri L."/>
            <person name="Bouzid O."/>
            <person name="Broberg A."/>
            <person name="Canback B."/>
            <person name="Coutinho P.M."/>
            <person name="Cullen D."/>
            <person name="Dalman K."/>
            <person name="Deflorio G."/>
            <person name="van Diepen L.T."/>
            <person name="Dunand C."/>
            <person name="Duplessis S."/>
            <person name="Durling M."/>
            <person name="Gonthier P."/>
            <person name="Grimwood J."/>
            <person name="Fossdal C.G."/>
            <person name="Hansson D."/>
            <person name="Henrissat B."/>
            <person name="Hietala A."/>
            <person name="Himmelstrand K."/>
            <person name="Hoffmeister D."/>
            <person name="Hogberg N."/>
            <person name="James T.Y."/>
            <person name="Karlsson M."/>
            <person name="Kohler A."/>
            <person name="Kues U."/>
            <person name="Lee Y.H."/>
            <person name="Lin Y.C."/>
            <person name="Lind M."/>
            <person name="Lindquist E."/>
            <person name="Lombard V."/>
            <person name="Lucas S."/>
            <person name="Lunden K."/>
            <person name="Morin E."/>
            <person name="Murat C."/>
            <person name="Park J."/>
            <person name="Raffaello T."/>
            <person name="Rouze P."/>
            <person name="Salamov A."/>
            <person name="Schmutz J."/>
            <person name="Solheim H."/>
            <person name="Stahlberg J."/>
            <person name="Velez H."/>
            <person name="de Vries R.P."/>
            <person name="Wiebenga A."/>
            <person name="Woodward S."/>
            <person name="Yakovlev I."/>
            <person name="Garbelotto M."/>
            <person name="Martin F."/>
            <person name="Grigoriev I.V."/>
            <person name="Stenlid J."/>
        </authorList>
    </citation>
    <scope>NUCLEOTIDE SEQUENCE [LARGE SCALE GENOMIC DNA]</scope>
    <source>
        <strain evidence="1 2">TC 32-1</strain>
    </source>
</reference>
<protein>
    <submittedName>
        <fullName evidence="1">Uncharacterized protein</fullName>
    </submittedName>
</protein>
<evidence type="ECO:0000313" key="1">
    <source>
        <dbReference type="EMBL" id="ETW76376.1"/>
    </source>
</evidence>
<dbReference type="AlphaFoldDB" id="W4JU32"/>
<dbReference type="RefSeq" id="XP_009551294.1">
    <property type="nucleotide sequence ID" value="XM_009552999.1"/>
</dbReference>